<sequence>MANNLDIVEVTLAQAADSTHAVNTAGWWSNKHVIRITDHVSNVTAETDDPEKMAIFERKALGHPWQRRGTHLNSITHETVDPGTDTIPTNVEILFPDWDYSEFQ</sequence>
<dbReference type="EMBL" id="MT227925">
    <property type="protein sequence ID" value="QMP18307.1"/>
    <property type="molecule type" value="Genomic_DNA"/>
</dbReference>
<keyword evidence="2" id="KW-1185">Reference proteome</keyword>
<reference evidence="1 2" key="1">
    <citation type="submission" date="2020-03" db="EMBL/GenBank/DDBJ databases">
        <authorList>
            <person name="Chen G."/>
            <person name="Lin M."/>
            <person name="Fu H."/>
        </authorList>
    </citation>
    <scope>NUCLEOTIDE SEQUENCE [LARGE SCALE GENOMIC DNA]</scope>
</reference>
<dbReference type="Proteomes" id="UP000514515">
    <property type="component" value="Segment"/>
</dbReference>
<accession>A0A7D7IKV0</accession>
<gene>
    <name evidence="1" type="ORF">phiV141_48</name>
</gene>
<name>A0A7D7IKV0_9CAUD</name>
<evidence type="ECO:0000313" key="2">
    <source>
        <dbReference type="Proteomes" id="UP000514515"/>
    </source>
</evidence>
<protein>
    <submittedName>
        <fullName evidence="1">Uncharacterized protein</fullName>
    </submittedName>
</protein>
<organism evidence="1 2">
    <name type="scientific">Vibrio phage phiV141</name>
    <dbReference type="NCBI Taxonomy" id="2723905"/>
    <lineage>
        <taxon>Viruses</taxon>
        <taxon>Duplodnaviria</taxon>
        <taxon>Heunggongvirae</taxon>
        <taxon>Uroviricota</taxon>
        <taxon>Caudoviricetes</taxon>
        <taxon>Autographivirales</taxon>
        <taxon>Autographivirales incertae sedis</taxon>
        <taxon>Fujianvirus</taxon>
        <taxon>Fujianvirus V141</taxon>
    </lineage>
</organism>
<evidence type="ECO:0000313" key="1">
    <source>
        <dbReference type="EMBL" id="QMP18307.1"/>
    </source>
</evidence>
<proteinExistence type="predicted"/>